<gene>
    <name evidence="2" type="ORF">ACFO0B_02525</name>
</gene>
<feature type="domain" description="Alpha/beta hydrolase" evidence="1">
    <location>
        <begin position="17"/>
        <end position="456"/>
    </location>
</feature>
<keyword evidence="2" id="KW-0378">Hydrolase</keyword>
<comment type="caution">
    <text evidence="2">The sequence shown here is derived from an EMBL/GenBank/DDBJ whole genome shotgun (WGS) entry which is preliminary data.</text>
</comment>
<proteinExistence type="predicted"/>
<dbReference type="Proteomes" id="UP001595696">
    <property type="component" value="Unassembled WGS sequence"/>
</dbReference>
<dbReference type="RefSeq" id="WP_378610631.1">
    <property type="nucleotide sequence ID" value="NZ_JBHSAX010000003.1"/>
</dbReference>
<dbReference type="GO" id="GO:0016787">
    <property type="term" value="F:hydrolase activity"/>
    <property type="evidence" value="ECO:0007669"/>
    <property type="project" value="UniProtKB-KW"/>
</dbReference>
<evidence type="ECO:0000259" key="1">
    <source>
        <dbReference type="Pfam" id="PF20091"/>
    </source>
</evidence>
<dbReference type="Pfam" id="PF20091">
    <property type="entry name" value="Abhydrolase_10"/>
    <property type="match status" value="1"/>
</dbReference>
<keyword evidence="3" id="KW-1185">Reference proteome</keyword>
<protein>
    <submittedName>
        <fullName evidence="2">Alpha/beta hydrolase domain-containing protein</fullName>
    </submittedName>
</protein>
<evidence type="ECO:0000313" key="3">
    <source>
        <dbReference type="Proteomes" id="UP001595696"/>
    </source>
</evidence>
<dbReference type="EMBL" id="JBHSAX010000003">
    <property type="protein sequence ID" value="MFC3960860.1"/>
    <property type="molecule type" value="Genomic_DNA"/>
</dbReference>
<name>A0ABV8DLM7_9NOCA</name>
<organism evidence="2 3">
    <name type="scientific">Nocardia jiangsuensis</name>
    <dbReference type="NCBI Taxonomy" id="1691563"/>
    <lineage>
        <taxon>Bacteria</taxon>
        <taxon>Bacillati</taxon>
        <taxon>Actinomycetota</taxon>
        <taxon>Actinomycetes</taxon>
        <taxon>Mycobacteriales</taxon>
        <taxon>Nocardiaceae</taxon>
        <taxon>Nocardia</taxon>
    </lineage>
</organism>
<accession>A0ABV8DLM7</accession>
<dbReference type="InterPro" id="IPR045394">
    <property type="entry name" value="Abhydrolase_dom"/>
</dbReference>
<evidence type="ECO:0000313" key="2">
    <source>
        <dbReference type="EMBL" id="MFC3960860.1"/>
    </source>
</evidence>
<reference evidence="3" key="1">
    <citation type="journal article" date="2019" name="Int. J. Syst. Evol. Microbiol.">
        <title>The Global Catalogue of Microorganisms (GCM) 10K type strain sequencing project: providing services to taxonomists for standard genome sequencing and annotation.</title>
        <authorList>
            <consortium name="The Broad Institute Genomics Platform"/>
            <consortium name="The Broad Institute Genome Sequencing Center for Infectious Disease"/>
            <person name="Wu L."/>
            <person name="Ma J."/>
        </authorList>
    </citation>
    <scope>NUCLEOTIDE SEQUENCE [LARGE SCALE GENOMIC DNA]</scope>
    <source>
        <strain evidence="3">CGMCC 4.7330</strain>
    </source>
</reference>
<sequence>MRDPILTPIDGTPNLLLGSYDLTGLGYSVSEFVVAGTASSYTPVGELTVDGRWNVAPGARAGYATRAVAVVPADAGRFNGTVVVEWLNVSGGLDAPAVWMMAHRELLREGYAYVGVSAQRVGIEGGAGMVGDFSLKTVDPQRYARLNHPGDEYSFDIFGQLGTVARHRGDELLAGLHPQRVLAVGESQSAMFLTTYIDAVVPLGPIYDGFLVHSRFGPAGPLDGGSMFDPATVARLPRPRFRDDLPVPVLAVITETDLIGGVLPGYLPARQPDGELLRVWEIPGAAHADNYTIQGAFLDSGLAPVAELAEAYRPTSTMLGRPLTHFLNFAPQHHYVLNAAIARLHDWVVAGRGAPAAPPIDVTDEDVPTIVTDDDGVAVGGLRTPWVDVPTAATSGANTENDRMSALFGSGAPFDAAHLARRYPGGLDEYLTGFTTALDRTIDAGFLVAADRPEILELATITARRQFAG</sequence>